<keyword evidence="3" id="KW-1185">Reference proteome</keyword>
<accession>A0A2V3WE57</accession>
<feature type="transmembrane region" description="Helical" evidence="1">
    <location>
        <begin position="115"/>
        <end position="132"/>
    </location>
</feature>
<evidence type="ECO:0000313" key="2">
    <source>
        <dbReference type="EMBL" id="PXW87099.1"/>
    </source>
</evidence>
<comment type="caution">
    <text evidence="2">The sequence shown here is derived from an EMBL/GenBank/DDBJ whole genome shotgun (WGS) entry which is preliminary data.</text>
</comment>
<dbReference type="OrthoDB" id="2705958at2"/>
<sequence>MIKHFISRLEKELSAHPNKAEIILEYKHHIECKLDDLFILGFDEEQAKANIINELGDPKQIAMQFYAETKKPLILQLIFINYLLFFTGILITVGYFLNITLFGIIWDHLVEKKLFILNCYFIFWIVISFIAGKQYGFKNEWRMNNALFISLLPNFIFMALIIFIEKFQYWFAPFVNHSFLLLCIIITFLFYPVSKLSFKAGILRGI</sequence>
<gene>
    <name evidence="2" type="ORF">DFR56_106169</name>
</gene>
<dbReference type="AlphaFoldDB" id="A0A2V3WE57"/>
<evidence type="ECO:0000256" key="1">
    <source>
        <dbReference type="SAM" id="Phobius"/>
    </source>
</evidence>
<dbReference type="RefSeq" id="WP_110395326.1">
    <property type="nucleotide sequence ID" value="NZ_JBHUHB010000001.1"/>
</dbReference>
<reference evidence="2 3" key="1">
    <citation type="submission" date="2018-05" db="EMBL/GenBank/DDBJ databases">
        <title>Genomic Encyclopedia of Type Strains, Phase IV (KMG-IV): sequencing the most valuable type-strain genomes for metagenomic binning, comparative biology and taxonomic classification.</title>
        <authorList>
            <person name="Goeker M."/>
        </authorList>
    </citation>
    <scope>NUCLEOTIDE SEQUENCE [LARGE SCALE GENOMIC DNA]</scope>
    <source>
        <strain evidence="2 3">DSM 28556</strain>
    </source>
</reference>
<dbReference type="Pfam" id="PF22564">
    <property type="entry name" value="HAAS"/>
    <property type="match status" value="1"/>
</dbReference>
<keyword evidence="1" id="KW-0812">Transmembrane</keyword>
<name>A0A2V3WE57_9BACI</name>
<keyword evidence="1" id="KW-1133">Transmembrane helix</keyword>
<dbReference type="Proteomes" id="UP000247978">
    <property type="component" value="Unassembled WGS sequence"/>
</dbReference>
<evidence type="ECO:0008006" key="4">
    <source>
        <dbReference type="Google" id="ProtNLM"/>
    </source>
</evidence>
<proteinExistence type="predicted"/>
<feature type="transmembrane region" description="Helical" evidence="1">
    <location>
        <begin position="73"/>
        <end position="95"/>
    </location>
</feature>
<dbReference type="EMBL" id="QJJQ01000006">
    <property type="protein sequence ID" value="PXW87099.1"/>
    <property type="molecule type" value="Genomic_DNA"/>
</dbReference>
<feature type="transmembrane region" description="Helical" evidence="1">
    <location>
        <begin position="170"/>
        <end position="191"/>
    </location>
</feature>
<feature type="transmembrane region" description="Helical" evidence="1">
    <location>
        <begin position="144"/>
        <end position="164"/>
    </location>
</feature>
<keyword evidence="1" id="KW-0472">Membrane</keyword>
<protein>
    <recommendedName>
        <fullName evidence="4">DUF1700 domain-containing protein</fullName>
    </recommendedName>
</protein>
<evidence type="ECO:0000313" key="3">
    <source>
        <dbReference type="Proteomes" id="UP000247978"/>
    </source>
</evidence>
<organism evidence="2 3">
    <name type="scientific">Pseudogracilibacillus auburnensis</name>
    <dbReference type="NCBI Taxonomy" id="1494959"/>
    <lineage>
        <taxon>Bacteria</taxon>
        <taxon>Bacillati</taxon>
        <taxon>Bacillota</taxon>
        <taxon>Bacilli</taxon>
        <taxon>Bacillales</taxon>
        <taxon>Bacillaceae</taxon>
        <taxon>Pseudogracilibacillus</taxon>
    </lineage>
</organism>